<dbReference type="InterPro" id="IPR050342">
    <property type="entry name" value="HMGB"/>
</dbReference>
<dbReference type="SMART" id="SM00398">
    <property type="entry name" value="HMG"/>
    <property type="match status" value="2"/>
</dbReference>
<keyword evidence="3" id="KW-0175">Coiled coil</keyword>
<name>A0A0L0S2R9_ALLM3</name>
<feature type="coiled-coil region" evidence="3">
    <location>
        <begin position="83"/>
        <end position="138"/>
    </location>
</feature>
<dbReference type="Gene3D" id="1.10.30.10">
    <property type="entry name" value="High mobility group box domain"/>
    <property type="match status" value="2"/>
</dbReference>
<protein>
    <recommendedName>
        <fullName evidence="4">HMG box domain-containing protein</fullName>
    </recommendedName>
</protein>
<dbReference type="GO" id="GO:0003677">
    <property type="term" value="F:DNA binding"/>
    <property type="evidence" value="ECO:0007669"/>
    <property type="project" value="UniProtKB-UniRule"/>
</dbReference>
<dbReference type="CDD" id="cd00084">
    <property type="entry name" value="HMG-box_SF"/>
    <property type="match status" value="1"/>
</dbReference>
<dbReference type="VEuPathDB" id="FungiDB:AMAG_02606"/>
<dbReference type="EMBL" id="GG745331">
    <property type="protein sequence ID" value="KNE56833.1"/>
    <property type="molecule type" value="Genomic_DNA"/>
</dbReference>
<evidence type="ECO:0000256" key="2">
    <source>
        <dbReference type="PROSITE-ProRule" id="PRU00267"/>
    </source>
</evidence>
<dbReference type="InterPro" id="IPR036910">
    <property type="entry name" value="HMG_box_dom_sf"/>
</dbReference>
<keyword evidence="2" id="KW-0539">Nucleus</keyword>
<proteinExistence type="predicted"/>
<sequence length="215" mass="24205">MFLCRSLRAATPLAVPRPVAVIAAVRAVHHDVTPAPEPPKRQGKNSFSLYIGDQADRKPAGIKSQDWMAELGRRWRAMPEFERKRYERKLAELKAQHQQLLDEYHRTYTPAQIAARQMITAQEAAEKLAKRAKRAAKKENPQAKTSFTHFMMHLRSTLPADQGKYMPDVAKLASARWAQMSEEDKAHWIAKAQEEKNALAIAKAINAPATSAGEE</sequence>
<keyword evidence="1 2" id="KW-0238">DNA-binding</keyword>
<reference evidence="5 6" key="1">
    <citation type="submission" date="2009-11" db="EMBL/GenBank/DDBJ databases">
        <title>Annotation of Allomyces macrogynus ATCC 38327.</title>
        <authorList>
            <consortium name="The Broad Institute Genome Sequencing Platform"/>
            <person name="Russ C."/>
            <person name="Cuomo C."/>
            <person name="Burger G."/>
            <person name="Gray M.W."/>
            <person name="Holland P.W.H."/>
            <person name="King N."/>
            <person name="Lang F.B.F."/>
            <person name="Roger A.J."/>
            <person name="Ruiz-Trillo I."/>
            <person name="Young S.K."/>
            <person name="Zeng Q."/>
            <person name="Gargeya S."/>
            <person name="Fitzgerald M."/>
            <person name="Haas B."/>
            <person name="Abouelleil A."/>
            <person name="Alvarado L."/>
            <person name="Arachchi H.M."/>
            <person name="Berlin A."/>
            <person name="Chapman S.B."/>
            <person name="Gearin G."/>
            <person name="Goldberg J."/>
            <person name="Griggs A."/>
            <person name="Gujja S."/>
            <person name="Hansen M."/>
            <person name="Heiman D."/>
            <person name="Howarth C."/>
            <person name="Larimer J."/>
            <person name="Lui A."/>
            <person name="MacDonald P.J.P."/>
            <person name="McCowen C."/>
            <person name="Montmayeur A."/>
            <person name="Murphy C."/>
            <person name="Neiman D."/>
            <person name="Pearson M."/>
            <person name="Priest M."/>
            <person name="Roberts A."/>
            <person name="Saif S."/>
            <person name="Shea T."/>
            <person name="Sisk P."/>
            <person name="Stolte C."/>
            <person name="Sykes S."/>
            <person name="Wortman J."/>
            <person name="Nusbaum C."/>
            <person name="Birren B."/>
        </authorList>
    </citation>
    <scope>NUCLEOTIDE SEQUENCE [LARGE SCALE GENOMIC DNA]</scope>
    <source>
        <strain evidence="5 6">ATCC 38327</strain>
    </source>
</reference>
<evidence type="ECO:0000256" key="3">
    <source>
        <dbReference type="SAM" id="Coils"/>
    </source>
</evidence>
<dbReference type="GO" id="GO:0005634">
    <property type="term" value="C:nucleus"/>
    <property type="evidence" value="ECO:0007669"/>
    <property type="project" value="UniProtKB-UniRule"/>
</dbReference>
<dbReference type="OrthoDB" id="1919336at2759"/>
<dbReference type="Pfam" id="PF00505">
    <property type="entry name" value="HMG_box"/>
    <property type="match status" value="2"/>
</dbReference>
<dbReference type="PROSITE" id="PS50118">
    <property type="entry name" value="HMG_BOX_2"/>
    <property type="match status" value="1"/>
</dbReference>
<dbReference type="AlphaFoldDB" id="A0A0L0S2R9"/>
<keyword evidence="6" id="KW-1185">Reference proteome</keyword>
<evidence type="ECO:0000313" key="6">
    <source>
        <dbReference type="Proteomes" id="UP000054350"/>
    </source>
</evidence>
<dbReference type="SUPFAM" id="SSF47095">
    <property type="entry name" value="HMG-box"/>
    <property type="match status" value="2"/>
</dbReference>
<feature type="domain" description="HMG box" evidence="4">
    <location>
        <begin position="40"/>
        <end position="105"/>
    </location>
</feature>
<evidence type="ECO:0000256" key="1">
    <source>
        <dbReference type="ARBA" id="ARBA00023125"/>
    </source>
</evidence>
<evidence type="ECO:0000259" key="4">
    <source>
        <dbReference type="PROSITE" id="PS50118"/>
    </source>
</evidence>
<gene>
    <name evidence="5" type="ORF">AMAG_02606</name>
</gene>
<dbReference type="InterPro" id="IPR009071">
    <property type="entry name" value="HMG_box_dom"/>
</dbReference>
<organism evidence="5 6">
    <name type="scientific">Allomyces macrogynus (strain ATCC 38327)</name>
    <name type="common">Allomyces javanicus var. macrogynus</name>
    <dbReference type="NCBI Taxonomy" id="578462"/>
    <lineage>
        <taxon>Eukaryota</taxon>
        <taxon>Fungi</taxon>
        <taxon>Fungi incertae sedis</taxon>
        <taxon>Blastocladiomycota</taxon>
        <taxon>Blastocladiomycetes</taxon>
        <taxon>Blastocladiales</taxon>
        <taxon>Blastocladiaceae</taxon>
        <taxon>Allomyces</taxon>
    </lineage>
</organism>
<dbReference type="PANTHER" id="PTHR48112:SF22">
    <property type="entry name" value="MITOCHONDRIAL TRANSCRIPTION FACTOR A, ISOFORM B"/>
    <property type="match status" value="1"/>
</dbReference>
<reference evidence="6" key="2">
    <citation type="submission" date="2009-11" db="EMBL/GenBank/DDBJ databases">
        <title>The Genome Sequence of Allomyces macrogynus strain ATCC 38327.</title>
        <authorList>
            <consortium name="The Broad Institute Genome Sequencing Platform"/>
            <person name="Russ C."/>
            <person name="Cuomo C."/>
            <person name="Shea T."/>
            <person name="Young S.K."/>
            <person name="Zeng Q."/>
            <person name="Koehrsen M."/>
            <person name="Haas B."/>
            <person name="Borodovsky M."/>
            <person name="Guigo R."/>
            <person name="Alvarado L."/>
            <person name="Berlin A."/>
            <person name="Borenstein D."/>
            <person name="Chen Z."/>
            <person name="Engels R."/>
            <person name="Freedman E."/>
            <person name="Gellesch M."/>
            <person name="Goldberg J."/>
            <person name="Griggs A."/>
            <person name="Gujja S."/>
            <person name="Heiman D."/>
            <person name="Hepburn T."/>
            <person name="Howarth C."/>
            <person name="Jen D."/>
            <person name="Larson L."/>
            <person name="Lewis B."/>
            <person name="Mehta T."/>
            <person name="Park D."/>
            <person name="Pearson M."/>
            <person name="Roberts A."/>
            <person name="Saif S."/>
            <person name="Shenoy N."/>
            <person name="Sisk P."/>
            <person name="Stolte C."/>
            <person name="Sykes S."/>
            <person name="Walk T."/>
            <person name="White J."/>
            <person name="Yandava C."/>
            <person name="Burger G."/>
            <person name="Gray M.W."/>
            <person name="Holland P.W.H."/>
            <person name="King N."/>
            <person name="Lang F.B.F."/>
            <person name="Roger A.J."/>
            <person name="Ruiz-Trillo I."/>
            <person name="Lander E."/>
            <person name="Nusbaum C."/>
        </authorList>
    </citation>
    <scope>NUCLEOTIDE SEQUENCE [LARGE SCALE GENOMIC DNA]</scope>
    <source>
        <strain evidence="6">ATCC 38327</strain>
    </source>
</reference>
<dbReference type="Proteomes" id="UP000054350">
    <property type="component" value="Unassembled WGS sequence"/>
</dbReference>
<accession>A0A0L0S2R9</accession>
<dbReference type="PANTHER" id="PTHR48112">
    <property type="entry name" value="HIGH MOBILITY GROUP PROTEIN DSP1"/>
    <property type="match status" value="1"/>
</dbReference>
<evidence type="ECO:0000313" key="5">
    <source>
        <dbReference type="EMBL" id="KNE56833.1"/>
    </source>
</evidence>
<feature type="DNA-binding region" description="HMG box" evidence="2">
    <location>
        <begin position="40"/>
        <end position="105"/>
    </location>
</feature>